<dbReference type="Proteomes" id="UP000628448">
    <property type="component" value="Unassembled WGS sequence"/>
</dbReference>
<dbReference type="GO" id="GO:0008239">
    <property type="term" value="F:dipeptidyl-peptidase activity"/>
    <property type="evidence" value="ECO:0007669"/>
    <property type="project" value="InterPro"/>
</dbReference>
<reference evidence="3" key="1">
    <citation type="submission" date="2020-11" db="EMBL/GenBank/DDBJ databases">
        <title>Bacterial whole genome sequence for Panacibacter sp. DH6.</title>
        <authorList>
            <person name="Le V."/>
            <person name="Ko S."/>
            <person name="Ahn C.-Y."/>
            <person name="Oh H.-M."/>
        </authorList>
    </citation>
    <scope>NUCLEOTIDE SEQUENCE</scope>
    <source>
        <strain evidence="3">DH6</strain>
    </source>
</reference>
<name>A0A931E3J9_9BACT</name>
<dbReference type="NCBIfam" id="TIGR00976">
    <property type="entry name" value="CocE_NonD"/>
    <property type="match status" value="1"/>
</dbReference>
<dbReference type="SMART" id="SM00939">
    <property type="entry name" value="PepX_C"/>
    <property type="match status" value="1"/>
</dbReference>
<dbReference type="RefSeq" id="WP_231401929.1">
    <property type="nucleotide sequence ID" value="NZ_JADWYR010000001.1"/>
</dbReference>
<dbReference type="Gene3D" id="3.40.50.1820">
    <property type="entry name" value="alpha/beta hydrolase"/>
    <property type="match status" value="1"/>
</dbReference>
<keyword evidence="4" id="KW-1185">Reference proteome</keyword>
<accession>A0A931E3J9</accession>
<dbReference type="Pfam" id="PF08530">
    <property type="entry name" value="PepX_C"/>
    <property type="match status" value="1"/>
</dbReference>
<proteinExistence type="predicted"/>
<dbReference type="Gene3D" id="1.10.3020.10">
    <property type="entry name" value="alpha-amino acid ester hydrolase ( Helical cap domain)"/>
    <property type="match status" value="1"/>
</dbReference>
<dbReference type="SUPFAM" id="SSF49785">
    <property type="entry name" value="Galactose-binding domain-like"/>
    <property type="match status" value="1"/>
</dbReference>
<comment type="caution">
    <text evidence="3">The sequence shown here is derived from an EMBL/GenBank/DDBJ whole genome shotgun (WGS) entry which is preliminary data.</text>
</comment>
<evidence type="ECO:0000259" key="2">
    <source>
        <dbReference type="SMART" id="SM00939"/>
    </source>
</evidence>
<dbReference type="AlphaFoldDB" id="A0A931E3J9"/>
<dbReference type="Gene3D" id="2.60.120.260">
    <property type="entry name" value="Galactose-binding domain-like"/>
    <property type="match status" value="1"/>
</dbReference>
<dbReference type="InterPro" id="IPR000383">
    <property type="entry name" value="Xaa-Pro-like_dom"/>
</dbReference>
<dbReference type="EMBL" id="JADWYR010000001">
    <property type="protein sequence ID" value="MBG9374916.1"/>
    <property type="molecule type" value="Genomic_DNA"/>
</dbReference>
<evidence type="ECO:0000313" key="3">
    <source>
        <dbReference type="EMBL" id="MBG9374916.1"/>
    </source>
</evidence>
<feature type="domain" description="Xaa-Pro dipeptidyl-peptidase C-terminal" evidence="2">
    <location>
        <begin position="351"/>
        <end position="595"/>
    </location>
</feature>
<dbReference type="SUPFAM" id="SSF53474">
    <property type="entry name" value="alpha/beta-Hydrolases"/>
    <property type="match status" value="1"/>
</dbReference>
<sequence>MKALRFLVILSFTVHISCAQAPKDSYTKIEQMIPMRDGTRLYTAIYIPKNNAGKLPFLMVRTPYSCQPYGKDNLPSRLGPNMLFKNEPYIFVYQDVRGRHMSEGVFREMTPYIPGKKTNKDVDESSDTYDTVDWLLKNIDNNNGKVGIYGISYPGFYATAALPNAHPAIKAVSPQAPVTDEFEGDDAYHRGAFFVMDNFDFMNFFDAPRSAPRADNPPIDKNLEIKDAYDFYLKAGALSNLNTKYFGGKSNIWNEYLAHATKDAYWQSRDIRKHLVNVKPATLVVGGWFDAEDLFGALNTYSTIESQNKSNDNRLVMGPWTHGAWERQNWNRFVSYNFESNTAAYFQQMELDFFNYHLKAKGNFDAGEATIFFTGTNEWKRFAQWPPAGVKTRKLLLNANHQLELNDVATTGADEYVSDPANPVPYINKIAGERLSEYMAANQQFAAVRNDVLCYTSVVLDKDITLAGPLTANLSVSITGTDADFIVKIIDVLPDSAATQQLVRAEVLRGKFRNSFKKPEPFKPGKITPVKLQLNDVAHTFKKGHQIMVQVQSSWFPLVDRNPQQFLNIPAAKDTDFKKQSIKILHSSQYPSWISCTELE</sequence>
<dbReference type="Pfam" id="PF02129">
    <property type="entry name" value="Peptidase_S15"/>
    <property type="match status" value="1"/>
</dbReference>
<evidence type="ECO:0000313" key="4">
    <source>
        <dbReference type="Proteomes" id="UP000628448"/>
    </source>
</evidence>
<dbReference type="InterPro" id="IPR029058">
    <property type="entry name" value="AB_hydrolase_fold"/>
</dbReference>
<gene>
    <name evidence="3" type="ORF">I5907_01610</name>
</gene>
<dbReference type="InterPro" id="IPR013736">
    <property type="entry name" value="Xaa-Pro_dipept_C"/>
</dbReference>
<dbReference type="InterPro" id="IPR005674">
    <property type="entry name" value="CocE/Ser_esterase"/>
</dbReference>
<dbReference type="InterPro" id="IPR008979">
    <property type="entry name" value="Galactose-bd-like_sf"/>
</dbReference>
<protein>
    <submittedName>
        <fullName evidence="3">CocE/NonD family hydrolase</fullName>
    </submittedName>
</protein>
<organism evidence="3 4">
    <name type="scientific">Panacibacter microcysteis</name>
    <dbReference type="NCBI Taxonomy" id="2793269"/>
    <lineage>
        <taxon>Bacteria</taxon>
        <taxon>Pseudomonadati</taxon>
        <taxon>Bacteroidota</taxon>
        <taxon>Chitinophagia</taxon>
        <taxon>Chitinophagales</taxon>
        <taxon>Chitinophagaceae</taxon>
        <taxon>Panacibacter</taxon>
    </lineage>
</organism>
<keyword evidence="1 3" id="KW-0378">Hydrolase</keyword>
<evidence type="ECO:0000256" key="1">
    <source>
        <dbReference type="ARBA" id="ARBA00022801"/>
    </source>
</evidence>